<dbReference type="InterPro" id="IPR036691">
    <property type="entry name" value="Endo/exonu/phosph_ase_sf"/>
</dbReference>
<name>M1VCE2_CYAM1</name>
<reference evidence="3 4" key="1">
    <citation type="journal article" date="2004" name="Nature">
        <title>Genome sequence of the ultrasmall unicellular red alga Cyanidioschyzon merolae 10D.</title>
        <authorList>
            <person name="Matsuzaki M."/>
            <person name="Misumi O."/>
            <person name="Shin-i T."/>
            <person name="Maruyama S."/>
            <person name="Takahara M."/>
            <person name="Miyagishima S."/>
            <person name="Mori T."/>
            <person name="Nishida K."/>
            <person name="Yagisawa F."/>
            <person name="Nishida K."/>
            <person name="Yoshida Y."/>
            <person name="Nishimura Y."/>
            <person name="Nakao S."/>
            <person name="Kobayashi T."/>
            <person name="Momoyama Y."/>
            <person name="Higashiyama T."/>
            <person name="Minoda A."/>
            <person name="Sano M."/>
            <person name="Nomoto H."/>
            <person name="Oishi K."/>
            <person name="Hayashi H."/>
            <person name="Ohta F."/>
            <person name="Nishizaka S."/>
            <person name="Haga S."/>
            <person name="Miura S."/>
            <person name="Morishita T."/>
            <person name="Kabeya Y."/>
            <person name="Terasawa K."/>
            <person name="Suzuki Y."/>
            <person name="Ishii Y."/>
            <person name="Asakawa S."/>
            <person name="Takano H."/>
            <person name="Ohta N."/>
            <person name="Kuroiwa H."/>
            <person name="Tanaka K."/>
            <person name="Shimizu N."/>
            <person name="Sugano S."/>
            <person name="Sato N."/>
            <person name="Nozaki H."/>
            <person name="Ogasawara N."/>
            <person name="Kohara Y."/>
            <person name="Kuroiwa T."/>
        </authorList>
    </citation>
    <scope>NUCLEOTIDE SEQUENCE [LARGE SCALE GENOMIC DNA]</scope>
    <source>
        <strain evidence="3 4">10D</strain>
    </source>
</reference>
<dbReference type="RefSeq" id="XP_005534819.1">
    <property type="nucleotide sequence ID" value="XM_005534762.1"/>
</dbReference>
<dbReference type="KEGG" id="cme:CYME_CMJ074C"/>
<reference evidence="3 4" key="2">
    <citation type="journal article" date="2007" name="BMC Biol.">
        <title>A 100%-complete sequence reveals unusually simple genomic features in the hot-spring red alga Cyanidioschyzon merolae.</title>
        <authorList>
            <person name="Nozaki H."/>
            <person name="Takano H."/>
            <person name="Misumi O."/>
            <person name="Terasawa K."/>
            <person name="Matsuzaki M."/>
            <person name="Maruyama S."/>
            <person name="Nishida K."/>
            <person name="Yagisawa F."/>
            <person name="Yoshida Y."/>
            <person name="Fujiwara T."/>
            <person name="Takio S."/>
            <person name="Tamura K."/>
            <person name="Chung S.J."/>
            <person name="Nakamura S."/>
            <person name="Kuroiwa H."/>
            <person name="Tanaka K."/>
            <person name="Sato N."/>
            <person name="Kuroiwa T."/>
        </authorList>
    </citation>
    <scope>NUCLEOTIDE SEQUENCE [LARGE SCALE GENOMIC DNA]</scope>
    <source>
        <strain evidence="3 4">10D</strain>
    </source>
</reference>
<evidence type="ECO:0000313" key="3">
    <source>
        <dbReference type="EMBL" id="BAM80212.1"/>
    </source>
</evidence>
<feature type="domain" description="Endonuclease/exonuclease/phosphatase" evidence="2">
    <location>
        <begin position="294"/>
        <end position="593"/>
    </location>
</feature>
<dbReference type="GO" id="GO:0000175">
    <property type="term" value="F:3'-5'-RNA exonuclease activity"/>
    <property type="evidence" value="ECO:0007669"/>
    <property type="project" value="TreeGrafter"/>
</dbReference>
<dbReference type="OrthoDB" id="428734at2759"/>
<dbReference type="Pfam" id="PF03372">
    <property type="entry name" value="Exo_endo_phos"/>
    <property type="match status" value="1"/>
</dbReference>
<dbReference type="PANTHER" id="PTHR12121">
    <property type="entry name" value="CARBON CATABOLITE REPRESSOR PROTEIN 4"/>
    <property type="match status" value="1"/>
</dbReference>
<evidence type="ECO:0000259" key="2">
    <source>
        <dbReference type="Pfam" id="PF03372"/>
    </source>
</evidence>
<dbReference type="SUPFAM" id="SSF56219">
    <property type="entry name" value="DNase I-like"/>
    <property type="match status" value="1"/>
</dbReference>
<evidence type="ECO:0000313" key="4">
    <source>
        <dbReference type="Proteomes" id="UP000007014"/>
    </source>
</evidence>
<gene>
    <name evidence="3" type="ORF">CYME_CMJ074C</name>
</gene>
<accession>M1VCE2</accession>
<organism evidence="3 4">
    <name type="scientific">Cyanidioschyzon merolae (strain NIES-3377 / 10D)</name>
    <name type="common">Unicellular red alga</name>
    <dbReference type="NCBI Taxonomy" id="280699"/>
    <lineage>
        <taxon>Eukaryota</taxon>
        <taxon>Rhodophyta</taxon>
        <taxon>Bangiophyceae</taxon>
        <taxon>Cyanidiales</taxon>
        <taxon>Cyanidiaceae</taxon>
        <taxon>Cyanidioschyzon</taxon>
    </lineage>
</organism>
<dbReference type="AlphaFoldDB" id="M1VCE2"/>
<evidence type="ECO:0000256" key="1">
    <source>
        <dbReference type="SAM" id="MobiDB-lite"/>
    </source>
</evidence>
<dbReference type="STRING" id="280699.M1VCE2"/>
<protein>
    <submittedName>
        <fullName evidence="3">Probable carbon catabolite repressor Ccr4p</fullName>
    </submittedName>
</protein>
<dbReference type="InterPro" id="IPR005135">
    <property type="entry name" value="Endo/exonuclease/phosphatase"/>
</dbReference>
<sequence>MSSKEKPGSSLSKPNPREKERPPVATNEEGFATPISRKLLHEPAVVRVELLQTRTPVEGCELTPFVLLKDLNGDQRTAEAMETRTKGVLAAQYRWYRREYRFVCAKTGLPAQFECLELGRVRTELERLGDTSVANIAGLAYFHQSTEIIDIWSTFRELWRRVRVLQQQKEARREPALRNKNALRIDQSRDEALVCEIPPENDSKLVECGFVRNYAPTMVDIGRTLVLECRYIWKVPNEEIRIGPPVYFETLPVIPFPPPPPERRMFLVADTNCDYSVKDRVCSGEPNCFPLRLLSYNCLAEIYANSDLYSYCPDWALSWNYRRRNLLREILSLEADVVCLQEIQADHFEEHFNPAMRRAGYEGIYKAKMRESMGRKGKVDGCATFYRRDRFQLIEKHEIEYSTVAREKVKEKRLLNRLMKDNVALLVVLEDTATNSRVCVANTHIFWDPDQTDVKLFQVDTFLQEAERYIGPRNLPLLIAGDFNSLPESSIYELVVGNEVSGQRPDVIDGMLEILKISPCQHNMLLRSVYGLGGEFTEPAYTNYTGHFVGTLDFIFFTPDKIVPVGTLEILDEARLLGEEYTALPNPRWSSDHISIMADFDIRVLHPGQSTASWA</sequence>
<keyword evidence="4" id="KW-1185">Reference proteome</keyword>
<dbReference type="EMBL" id="AP006492">
    <property type="protein sequence ID" value="BAM80212.1"/>
    <property type="molecule type" value="Genomic_DNA"/>
</dbReference>
<dbReference type="PANTHER" id="PTHR12121:SF34">
    <property type="entry name" value="PROTEIN ANGEL"/>
    <property type="match status" value="1"/>
</dbReference>
<dbReference type="Proteomes" id="UP000007014">
    <property type="component" value="Chromosome 10"/>
</dbReference>
<proteinExistence type="predicted"/>
<dbReference type="InterPro" id="IPR050410">
    <property type="entry name" value="CCR4/nocturin_mRNA_transcr"/>
</dbReference>
<dbReference type="Gene3D" id="3.60.10.10">
    <property type="entry name" value="Endonuclease/exonuclease/phosphatase"/>
    <property type="match status" value="1"/>
</dbReference>
<feature type="region of interest" description="Disordered" evidence="1">
    <location>
        <begin position="1"/>
        <end position="29"/>
    </location>
</feature>
<dbReference type="eggNOG" id="KOG0620">
    <property type="taxonomic scope" value="Eukaryota"/>
</dbReference>
<dbReference type="GeneID" id="16994156"/>